<dbReference type="Proteomes" id="UP000290244">
    <property type="component" value="Chromosome"/>
</dbReference>
<proteinExistence type="predicted"/>
<organism evidence="1 2">
    <name type="scientific">Litorilituus sediminis</name>
    <dbReference type="NCBI Taxonomy" id="718192"/>
    <lineage>
        <taxon>Bacteria</taxon>
        <taxon>Pseudomonadati</taxon>
        <taxon>Pseudomonadota</taxon>
        <taxon>Gammaproteobacteria</taxon>
        <taxon>Alteromonadales</taxon>
        <taxon>Colwelliaceae</taxon>
        <taxon>Litorilituus</taxon>
    </lineage>
</organism>
<gene>
    <name evidence="1" type="ORF">EMK97_07035</name>
</gene>
<accession>A0A4P6P7U8</accession>
<dbReference type="KEGG" id="lsd:EMK97_07035"/>
<name>A0A4P6P7U8_9GAMM</name>
<protein>
    <submittedName>
        <fullName evidence="1">Uncharacterized protein</fullName>
    </submittedName>
</protein>
<dbReference type="OrthoDB" id="6402567at2"/>
<keyword evidence="2" id="KW-1185">Reference proteome</keyword>
<evidence type="ECO:0000313" key="2">
    <source>
        <dbReference type="Proteomes" id="UP000290244"/>
    </source>
</evidence>
<dbReference type="RefSeq" id="WP_130600710.1">
    <property type="nucleotide sequence ID" value="NZ_CP034759.1"/>
</dbReference>
<reference evidence="1 2" key="1">
    <citation type="submission" date="2018-12" db="EMBL/GenBank/DDBJ databases">
        <title>Complete genome of Litorilituus sediminis.</title>
        <authorList>
            <person name="Liu A."/>
            <person name="Rong J."/>
        </authorList>
    </citation>
    <scope>NUCLEOTIDE SEQUENCE [LARGE SCALE GENOMIC DNA]</scope>
    <source>
        <strain evidence="1 2">JCM 17549</strain>
    </source>
</reference>
<dbReference type="EMBL" id="CP034759">
    <property type="protein sequence ID" value="QBG35487.1"/>
    <property type="molecule type" value="Genomic_DNA"/>
</dbReference>
<evidence type="ECO:0000313" key="1">
    <source>
        <dbReference type="EMBL" id="QBG35487.1"/>
    </source>
</evidence>
<dbReference type="AlphaFoldDB" id="A0A4P6P7U8"/>
<sequence>MSIEDFDYDEEEEEEWEDKFQISYTTGKPSPMRTRRKKVIPLWQKIEQLKDEAILKRQTELDDYSYYD</sequence>